<dbReference type="SUPFAM" id="SSF53474">
    <property type="entry name" value="alpha/beta-Hydrolases"/>
    <property type="match status" value="1"/>
</dbReference>
<evidence type="ECO:0000313" key="8">
    <source>
        <dbReference type="Proteomes" id="UP000760494"/>
    </source>
</evidence>
<dbReference type="InterPro" id="IPR001680">
    <property type="entry name" value="WD40_rpt"/>
</dbReference>
<feature type="compositionally biased region" description="Low complexity" evidence="3">
    <location>
        <begin position="7"/>
        <end position="27"/>
    </location>
</feature>
<dbReference type="InterPro" id="IPR056884">
    <property type="entry name" value="NPHP3-like_N"/>
</dbReference>
<dbReference type="Gene3D" id="3.40.50.1820">
    <property type="entry name" value="alpha/beta hydrolase"/>
    <property type="match status" value="1"/>
</dbReference>
<dbReference type="PANTHER" id="PTHR10039">
    <property type="entry name" value="AMELOGENIN"/>
    <property type="match status" value="1"/>
</dbReference>
<gene>
    <name evidence="7" type="ORF">C2S_4075</name>
</gene>
<dbReference type="Pfam" id="PF05057">
    <property type="entry name" value="DUF676"/>
    <property type="match status" value="1"/>
</dbReference>
<protein>
    <recommendedName>
        <fullName evidence="9">DUF676 domain-containing protein</fullName>
    </recommendedName>
</protein>
<dbReference type="InterPro" id="IPR029058">
    <property type="entry name" value="AB_hydrolase_fold"/>
</dbReference>
<feature type="domain" description="Nephrocystin 3-like N-terminal" evidence="6">
    <location>
        <begin position="390"/>
        <end position="553"/>
    </location>
</feature>
<comment type="similarity">
    <text evidence="1">Belongs to the putative lipase ROG1 family.</text>
</comment>
<dbReference type="Pfam" id="PF22939">
    <property type="entry name" value="WHD_GPIID"/>
    <property type="match status" value="1"/>
</dbReference>
<dbReference type="PANTHER" id="PTHR10039:SF16">
    <property type="entry name" value="GPI INOSITOL-DEACYLASE"/>
    <property type="match status" value="1"/>
</dbReference>
<dbReference type="Pfam" id="PF24883">
    <property type="entry name" value="NPHP3_N"/>
    <property type="match status" value="1"/>
</dbReference>
<feature type="compositionally biased region" description="Low complexity" evidence="3">
    <location>
        <begin position="1516"/>
        <end position="1529"/>
    </location>
</feature>
<comment type="caution">
    <text evidence="7">The sequence shown here is derived from an EMBL/GenBank/DDBJ whole genome shotgun (WGS) entry which is preliminary data.</text>
</comment>
<organism evidence="7 8">
    <name type="scientific">Fusarium fujikuroi</name>
    <name type="common">Bakanae and foot rot disease fungus</name>
    <name type="synonym">Gibberella fujikuroi</name>
    <dbReference type="NCBI Taxonomy" id="5127"/>
    <lineage>
        <taxon>Eukaryota</taxon>
        <taxon>Fungi</taxon>
        <taxon>Dikarya</taxon>
        <taxon>Ascomycota</taxon>
        <taxon>Pezizomycotina</taxon>
        <taxon>Sordariomycetes</taxon>
        <taxon>Hypocreomycetidae</taxon>
        <taxon>Hypocreales</taxon>
        <taxon>Nectriaceae</taxon>
        <taxon>Fusarium</taxon>
        <taxon>Fusarium fujikuroi species complex</taxon>
    </lineage>
</organism>
<dbReference type="Proteomes" id="UP000760494">
    <property type="component" value="Unassembled WGS sequence"/>
</dbReference>
<evidence type="ECO:0000313" key="7">
    <source>
        <dbReference type="EMBL" id="VTT60364.1"/>
    </source>
</evidence>
<accession>A0A2H3SEL1</accession>
<evidence type="ECO:0008006" key="9">
    <source>
        <dbReference type="Google" id="ProtNLM"/>
    </source>
</evidence>
<evidence type="ECO:0000256" key="1">
    <source>
        <dbReference type="ARBA" id="ARBA00007920"/>
    </source>
</evidence>
<feature type="domain" description="DUF676" evidence="4">
    <location>
        <begin position="73"/>
        <end position="201"/>
    </location>
</feature>
<evidence type="ECO:0000256" key="2">
    <source>
        <dbReference type="ARBA" id="ARBA00022737"/>
    </source>
</evidence>
<evidence type="ECO:0000259" key="6">
    <source>
        <dbReference type="Pfam" id="PF24883"/>
    </source>
</evidence>
<dbReference type="Gene3D" id="2.130.10.10">
    <property type="entry name" value="YVTN repeat-like/Quinoprotein amine dehydrogenase"/>
    <property type="match status" value="3"/>
</dbReference>
<dbReference type="SUPFAM" id="SSF50998">
    <property type="entry name" value="Quinoprotein alcohol dehydrogenase-like"/>
    <property type="match status" value="1"/>
</dbReference>
<dbReference type="InterPro" id="IPR007751">
    <property type="entry name" value="DUF676_lipase-like"/>
</dbReference>
<feature type="region of interest" description="Disordered" evidence="3">
    <location>
        <begin position="1511"/>
        <end position="1566"/>
    </location>
</feature>
<evidence type="ECO:0000259" key="5">
    <source>
        <dbReference type="Pfam" id="PF22939"/>
    </source>
</evidence>
<proteinExistence type="inferred from homology"/>
<keyword evidence="2" id="KW-0677">Repeat</keyword>
<dbReference type="InterPro" id="IPR011047">
    <property type="entry name" value="Quinoprotein_ADH-like_sf"/>
</dbReference>
<feature type="domain" description="GPI inositol-deacylase winged helix" evidence="5">
    <location>
        <begin position="661"/>
        <end position="744"/>
    </location>
</feature>
<evidence type="ECO:0000259" key="4">
    <source>
        <dbReference type="Pfam" id="PF05057"/>
    </source>
</evidence>
<feature type="region of interest" description="Disordered" evidence="3">
    <location>
        <begin position="1"/>
        <end position="27"/>
    </location>
</feature>
<sequence>MVRDSDGSSSRSRTPEPGSASLRSSASSLGRRFTNLLPISRKSTRQVAERAKNEFGLNTVYQPPESSNVIADLVFVHGLGGGSSTTWCIHGDPESFWPKEWLPKDPDFDGVRVRSFGYNANWSTRAKTPLDVRSFGQSLVEELISDPMIKSSDTPIVLLGHSMGGLVIKQACILSKTNRDFAQLAQRFHSFYFLGTPHRGANLAKFLGNLIRISGKGRKPYVQGLESQSEIIRSLNDSFRVHYAGICLHSFYESQPTPPVGLIVDMESATLGYAEERPQLLNANHKNLIKFRDITDTNYRSLRNRLAATMEQIRANIVTIDKAENHGVKDQKGKLPILSPNPNNRTLPEPLLLYHNTPDDEQLKAIYRYLSMDYGPEEALLSLDDTRLEGSCSWLPAKPSYQEWLRAPAPRYFYLKGAPASGKSIMSSYVIRCLKQDERPTCYYFFKAGEKTAPNLSIFLRSMAYQMATVNPTIRGALFYLALHGPSIDIRNVKSIWYNIFTSCIFNKALTRPHFWVIDALDEATQTSNAEDYFLLLSKIDDEIPLKVFVTSRPTQELDHSFTQLPTIIELITPDDSMRDIQLYVNTWSANLPVDEVDDRNRLVDKIVRMSGGSFLWTVLIMKKLRHVLAVEEIHDVLNEVPQRMNELYQHNIEIMENSPSKKKGTVKHIIIWAICAVQPLTVDQMREAIKLSQNITLSLNLRTSLQSICGQFLDVDKHSRIQVVHETARAFLTDHTLDSEFRVDYSEGHGIIAASCLEYLLGDEMKYSKWRRSLATAGPSKSCMTDYACLRWSEHVVRSTSSSDRLFELLVRFFQTNVLSWIERVAQLRDLECLNRTSRHLSSYLGRRTKYTPILPRDLNAWVVDLPRIVTQFGTNLVNDPASIHTLIPPFCPRDSAIHQTFGYAEDGIKLVGAWNSGWDDRVCSISFHETYTREVAARDHRFAVGLADGLLKIYSNSTCQELFTLDHAESLSVLDFGHTAKYVASAGLRRVRLWDANTGKEIFNVSTDSQTLAVALNETETSLIVASRDRSLAKYQISDGTCFYKEQWMDTFIESKNVGFPPSPSAVRISIELQVMAVVYRSQPVQLWSLDSERPVGACIRPTAHKNSNARHIVHSAVFNPSSSNPGLLVSYWDDVLEVYDVRTCRTLASTSAGLDRIAIAPNGKTIAGSDGTGGIKIFDFETLQFLHRIQVQGDPVTSLVFGTDGLRIIDVRGTHANVWEPLVLVSQDSDSRSSEPSESVHHIVDDMGVSVVNESAAITALQCCEESGIAFCGRNNGSVDTCNLDDPEKTMRSLYSHRGNFTSVTCIGWACKPRIAASADSSGRFRIMQITTGARREWGAEMLTEGQLDPGHIVSQVLVHPEGLYLLVSSSEVDSVWCVRSKERVASLTSRNRVTWKWFVRPSTPPQLLLFEDRMMKLYNWADLSELASAEAPIIPTILGRRDSGPGALNDADAISISSEGDDLVFVEKLQPTHKDLQIMPSLSQSNTKIHVFDLSFLEAHATLSSRTPAHFSSTASTRSSSAPPRRIQSLSHHSPPPQLHNPFSTTPLENPPNVPPFHAASSLSSAHRRSSVRNVADVPNVERIVGTVKRFNSWFLIFISREGWVCSVELGGSKVLDTFEKHFFVPTVWRTANSTLITKVRRNQDIIFIHQDGVIVIKNGLDNGRHVSFS</sequence>
<dbReference type="InterPro" id="IPR015943">
    <property type="entry name" value="WD40/YVTN_repeat-like_dom_sf"/>
</dbReference>
<evidence type="ECO:0000256" key="3">
    <source>
        <dbReference type="SAM" id="MobiDB-lite"/>
    </source>
</evidence>
<dbReference type="EMBL" id="CABFJX010000046">
    <property type="protein sequence ID" value="VTT60364.1"/>
    <property type="molecule type" value="Genomic_DNA"/>
</dbReference>
<reference evidence="7" key="1">
    <citation type="submission" date="2019-05" db="EMBL/GenBank/DDBJ databases">
        <authorList>
            <person name="Piombo E."/>
        </authorList>
    </citation>
    <scope>NUCLEOTIDE SEQUENCE</scope>
    <source>
        <strain evidence="7">C2S</strain>
    </source>
</reference>
<name>A0A2H3SEL1_FUSFU</name>
<dbReference type="InterPro" id="IPR054471">
    <property type="entry name" value="GPIID_WHD"/>
</dbReference>
<dbReference type="OrthoDB" id="194358at2759"/>
<dbReference type="SMART" id="SM00320">
    <property type="entry name" value="WD40"/>
    <property type="match status" value="5"/>
</dbReference>